<comment type="caution">
    <text evidence="5">The sequence shown here is derived from an EMBL/GenBank/DDBJ whole genome shotgun (WGS) entry which is preliminary data.</text>
</comment>
<dbReference type="VEuPathDB" id="FungiDB:ASPFODRAFT_158176"/>
<dbReference type="SUPFAM" id="SSF52777">
    <property type="entry name" value="CoA-dependent acyltransferases"/>
    <property type="match status" value="2"/>
</dbReference>
<dbReference type="PROSITE" id="PS00012">
    <property type="entry name" value="PHOSPHOPANTETHEINE"/>
    <property type="match status" value="1"/>
</dbReference>
<dbReference type="GO" id="GO:0044550">
    <property type="term" value="P:secondary metabolite biosynthetic process"/>
    <property type="evidence" value="ECO:0007669"/>
    <property type="project" value="TreeGrafter"/>
</dbReference>
<protein>
    <submittedName>
        <fullName evidence="5">Nonribosomal peptide synthase</fullName>
    </submittedName>
</protein>
<dbReference type="GO" id="GO:0043041">
    <property type="term" value="P:amino acid activation for nonribosomal peptide biosynthetic process"/>
    <property type="evidence" value="ECO:0007669"/>
    <property type="project" value="TreeGrafter"/>
</dbReference>
<name>A0A146F088_ASPKA</name>
<dbReference type="PROSITE" id="PS50075">
    <property type="entry name" value="CARRIER"/>
    <property type="match status" value="1"/>
</dbReference>
<dbReference type="PANTHER" id="PTHR45527">
    <property type="entry name" value="NONRIBOSOMAL PEPTIDE SYNTHETASE"/>
    <property type="match status" value="1"/>
</dbReference>
<dbReference type="AlphaFoldDB" id="A0A146F088"/>
<accession>A0A146F088</accession>
<dbReference type="InterPro" id="IPR001242">
    <property type="entry name" value="Condensation_dom"/>
</dbReference>
<evidence type="ECO:0000259" key="4">
    <source>
        <dbReference type="PROSITE" id="PS50075"/>
    </source>
</evidence>
<dbReference type="PANTHER" id="PTHR45527:SF16">
    <property type="entry name" value="NONRIBOSOMAL PEPTIDE SYNTHASE ATNA-RELATED"/>
    <property type="match status" value="1"/>
</dbReference>
<organism evidence="5 6">
    <name type="scientific">Aspergillus kawachii</name>
    <name type="common">White koji mold</name>
    <name type="synonym">Aspergillus awamori var. kawachi</name>
    <dbReference type="NCBI Taxonomy" id="1069201"/>
    <lineage>
        <taxon>Eukaryota</taxon>
        <taxon>Fungi</taxon>
        <taxon>Dikarya</taxon>
        <taxon>Ascomycota</taxon>
        <taxon>Pezizomycotina</taxon>
        <taxon>Eurotiomycetes</taxon>
        <taxon>Eurotiomycetidae</taxon>
        <taxon>Eurotiales</taxon>
        <taxon>Aspergillaceae</taxon>
        <taxon>Aspergillus</taxon>
        <taxon>Aspergillus subgen. Circumdati</taxon>
    </lineage>
</organism>
<dbReference type="InterPro" id="IPR009081">
    <property type="entry name" value="PP-bd_ACP"/>
</dbReference>
<evidence type="ECO:0000256" key="2">
    <source>
        <dbReference type="ARBA" id="ARBA00022553"/>
    </source>
</evidence>
<dbReference type="Gene3D" id="1.10.1200.10">
    <property type="entry name" value="ACP-like"/>
    <property type="match status" value="1"/>
</dbReference>
<proteinExistence type="predicted"/>
<evidence type="ECO:0000256" key="3">
    <source>
        <dbReference type="ARBA" id="ARBA00022598"/>
    </source>
</evidence>
<keyword evidence="3" id="KW-0436">Ligase</keyword>
<dbReference type="InterPro" id="IPR023213">
    <property type="entry name" value="CAT-like_dom_sf"/>
</dbReference>
<dbReference type="FunFam" id="1.10.1200.10:FF:000005">
    <property type="entry name" value="Nonribosomal peptide synthetase 1"/>
    <property type="match status" value="1"/>
</dbReference>
<feature type="domain" description="Carrier" evidence="4">
    <location>
        <begin position="11"/>
        <end position="87"/>
    </location>
</feature>
<dbReference type="GO" id="GO:0005737">
    <property type="term" value="C:cytoplasm"/>
    <property type="evidence" value="ECO:0007669"/>
    <property type="project" value="TreeGrafter"/>
</dbReference>
<sequence length="643" mass="72137">MLVLGKIKKELPSSLAEQQMQVLWAVVLQISAADIGANDSFFQLGGDSIAAMRLVSAARAAGISLTMAQIFQQPSLSELCMVAKNATLAPDPLEKHLDFQRHIGPYEPALSVPISAVLPPISAEDIDIIIESTDFQLFAVSHGALRSRGFTNYLILDFRTPIETARLQASCHSLIMQHEILRTVFLVHDLKLLQVILRRPPFQFSLQECETHLLDSFCQELIRRDQESSFVIGELITKFFAIISDSCCSRLIIRLSHAQYDAASIKMFFGDLEKFLCGQKPEIPRQFSSFIQTCRTFDTSAAKKYWSKYLKGSSMTTFCLNSSPEKSAESDTKVVRQIPNVNLNSHNITFSTILQTAWAIVLSRLSHRNDIVFGQLVSSRILPIDNIDKTTGPCVNIIPVRVKLQKSVQKLLRNVQEQLVLGIPHQHIGFESIRKQCTEWPAMTRLSSVVQHQNVEDIPARPSSPGMLYTMTEFISPTNCVDVWVISTVKRHSIEISLGHCLDAISASFAANILDDLCDTIQYLSGNFYGELLSEFETIMSQPQIPIVLSTNTELQSLRHPYTHQGIEHVLPLVEKTWAVTFNRTFGHLDTRFDVHFSRFCDDLLGAIQISRSFGELSVRIDMDDVLANPTMRSQAHFIAGKL</sequence>
<evidence type="ECO:0000313" key="5">
    <source>
        <dbReference type="EMBL" id="GAT19399.1"/>
    </source>
</evidence>
<dbReference type="SUPFAM" id="SSF47336">
    <property type="entry name" value="ACP-like"/>
    <property type="match status" value="1"/>
</dbReference>
<dbReference type="Pfam" id="PF00668">
    <property type="entry name" value="Condensation"/>
    <property type="match status" value="1"/>
</dbReference>
<dbReference type="GO" id="GO:0016874">
    <property type="term" value="F:ligase activity"/>
    <property type="evidence" value="ECO:0007669"/>
    <property type="project" value="UniProtKB-KW"/>
</dbReference>
<keyword evidence="1" id="KW-0596">Phosphopantetheine</keyword>
<evidence type="ECO:0000256" key="1">
    <source>
        <dbReference type="ARBA" id="ARBA00022450"/>
    </source>
</evidence>
<evidence type="ECO:0000313" key="6">
    <source>
        <dbReference type="Proteomes" id="UP000075230"/>
    </source>
</evidence>
<dbReference type="InterPro" id="IPR006162">
    <property type="entry name" value="Ppantetheine_attach_site"/>
</dbReference>
<reference evidence="5 6" key="1">
    <citation type="journal article" date="2016" name="DNA Res.">
        <title>Genome sequence of Aspergillus luchuensis NBRC 4314.</title>
        <authorList>
            <person name="Yamada O."/>
            <person name="Machida M."/>
            <person name="Hosoyama A."/>
            <person name="Goto M."/>
            <person name="Takahashi T."/>
            <person name="Futagami T."/>
            <person name="Yamagata Y."/>
            <person name="Takeuchi M."/>
            <person name="Kobayashi T."/>
            <person name="Koike H."/>
            <person name="Abe K."/>
            <person name="Asai K."/>
            <person name="Arita M."/>
            <person name="Fujita N."/>
            <person name="Fukuda K."/>
            <person name="Higa K."/>
            <person name="Horikawa H."/>
            <person name="Ishikawa T."/>
            <person name="Jinno K."/>
            <person name="Kato Y."/>
            <person name="Kirimura K."/>
            <person name="Mizutani O."/>
            <person name="Nakasone K."/>
            <person name="Sano M."/>
            <person name="Shiraishi Y."/>
            <person name="Tsukahara M."/>
            <person name="Gomi K."/>
        </authorList>
    </citation>
    <scope>NUCLEOTIDE SEQUENCE [LARGE SCALE GENOMIC DNA]</scope>
    <source>
        <strain evidence="5 6">RIB 2604</strain>
    </source>
</reference>
<keyword evidence="2" id="KW-0597">Phosphoprotein</keyword>
<dbReference type="CDD" id="cd19542">
    <property type="entry name" value="CT_NRPS-like"/>
    <property type="match status" value="1"/>
</dbReference>
<reference evidence="6" key="2">
    <citation type="submission" date="2016-02" db="EMBL/GenBank/DDBJ databases">
        <title>Genome sequencing of Aspergillus luchuensis NBRC 4314.</title>
        <authorList>
            <person name="Yamada O."/>
        </authorList>
    </citation>
    <scope>NUCLEOTIDE SEQUENCE [LARGE SCALE GENOMIC DNA]</scope>
    <source>
        <strain evidence="6">RIB 2604</strain>
    </source>
</reference>
<gene>
    <name evidence="5" type="ORF">RIB2604_00500030</name>
</gene>
<dbReference type="Gene3D" id="3.30.559.30">
    <property type="entry name" value="Nonribosomal peptide synthetase, condensation domain"/>
    <property type="match status" value="1"/>
</dbReference>
<dbReference type="Gene3D" id="3.30.559.10">
    <property type="entry name" value="Chloramphenicol acetyltransferase-like domain"/>
    <property type="match status" value="1"/>
</dbReference>
<dbReference type="Proteomes" id="UP000075230">
    <property type="component" value="Unassembled WGS sequence"/>
</dbReference>
<dbReference type="Pfam" id="PF00550">
    <property type="entry name" value="PP-binding"/>
    <property type="match status" value="1"/>
</dbReference>
<dbReference type="GO" id="GO:0031177">
    <property type="term" value="F:phosphopantetheine binding"/>
    <property type="evidence" value="ECO:0007669"/>
    <property type="project" value="InterPro"/>
</dbReference>
<dbReference type="SMART" id="SM00823">
    <property type="entry name" value="PKS_PP"/>
    <property type="match status" value="1"/>
</dbReference>
<dbReference type="InterPro" id="IPR036736">
    <property type="entry name" value="ACP-like_sf"/>
</dbReference>
<dbReference type="EMBL" id="BCWF01000005">
    <property type="protein sequence ID" value="GAT19399.1"/>
    <property type="molecule type" value="Genomic_DNA"/>
</dbReference>
<dbReference type="InterPro" id="IPR020806">
    <property type="entry name" value="PKS_PP-bd"/>
</dbReference>